<sequence length="79" mass="8792">MPFVPVFDLEGELRFDVKGRLRDARVKVKDGVGARRHLPSTADDQASPTENVASPSSEKYDAYFLPVAHDRGLEMSLTM</sequence>
<protein>
    <submittedName>
        <fullName evidence="2">Uncharacterized protein</fullName>
    </submittedName>
</protein>
<dbReference type="EMBL" id="CP012672">
    <property type="protein sequence ID" value="AUX34574.1"/>
    <property type="molecule type" value="Genomic_DNA"/>
</dbReference>
<evidence type="ECO:0000313" key="3">
    <source>
        <dbReference type="Proteomes" id="UP000295497"/>
    </source>
</evidence>
<evidence type="ECO:0000256" key="1">
    <source>
        <dbReference type="SAM" id="MobiDB-lite"/>
    </source>
</evidence>
<dbReference type="Proteomes" id="UP000295497">
    <property type="component" value="Chromosome"/>
</dbReference>
<reference evidence="2 3" key="1">
    <citation type="submission" date="2015-09" db="EMBL/GenBank/DDBJ databases">
        <title>Sorangium comparison.</title>
        <authorList>
            <person name="Zaburannyi N."/>
            <person name="Bunk B."/>
            <person name="Overmann J."/>
            <person name="Mueller R."/>
        </authorList>
    </citation>
    <scope>NUCLEOTIDE SEQUENCE [LARGE SCALE GENOMIC DNA]</scope>
    <source>
        <strain evidence="2 3">So ce836</strain>
    </source>
</reference>
<proteinExistence type="predicted"/>
<feature type="region of interest" description="Disordered" evidence="1">
    <location>
        <begin position="32"/>
        <end position="55"/>
    </location>
</feature>
<accession>A0A4P2QVX0</accession>
<organism evidence="2 3">
    <name type="scientific">Sorangium cellulosum</name>
    <name type="common">Polyangium cellulosum</name>
    <dbReference type="NCBI Taxonomy" id="56"/>
    <lineage>
        <taxon>Bacteria</taxon>
        <taxon>Pseudomonadati</taxon>
        <taxon>Myxococcota</taxon>
        <taxon>Polyangia</taxon>
        <taxon>Polyangiales</taxon>
        <taxon>Polyangiaceae</taxon>
        <taxon>Sorangium</taxon>
    </lineage>
</organism>
<gene>
    <name evidence="2" type="ORF">SOCE836_067480</name>
</gene>
<dbReference type="AlphaFoldDB" id="A0A4P2QVX0"/>
<evidence type="ECO:0000313" key="2">
    <source>
        <dbReference type="EMBL" id="AUX34574.1"/>
    </source>
</evidence>
<name>A0A4P2QVX0_SORCE</name>
<feature type="compositionally biased region" description="Polar residues" evidence="1">
    <location>
        <begin position="42"/>
        <end position="55"/>
    </location>
</feature>